<feature type="non-terminal residue" evidence="1">
    <location>
        <position position="31"/>
    </location>
</feature>
<dbReference type="Proteomes" id="UP000681967">
    <property type="component" value="Unassembled WGS sequence"/>
</dbReference>
<gene>
    <name evidence="1" type="ORF">BYL167_LOCUS51853</name>
    <name evidence="2" type="ORF">GIL414_LOCUS60852</name>
</gene>
<dbReference type="EMBL" id="CAJOBJ010236539">
    <property type="protein sequence ID" value="CAF5066522.1"/>
    <property type="molecule type" value="Genomic_DNA"/>
</dbReference>
<dbReference type="EMBL" id="CAJOBH010165424">
    <property type="protein sequence ID" value="CAF4893334.1"/>
    <property type="molecule type" value="Genomic_DNA"/>
</dbReference>
<evidence type="ECO:0000313" key="2">
    <source>
        <dbReference type="EMBL" id="CAF5066522.1"/>
    </source>
</evidence>
<reference evidence="1" key="1">
    <citation type="submission" date="2021-02" db="EMBL/GenBank/DDBJ databases">
        <authorList>
            <person name="Nowell W R."/>
        </authorList>
    </citation>
    <scope>NUCLEOTIDE SEQUENCE</scope>
</reference>
<accession>A0A8S3CHP6</accession>
<evidence type="ECO:0000313" key="3">
    <source>
        <dbReference type="Proteomes" id="UP000681967"/>
    </source>
</evidence>
<dbReference type="Proteomes" id="UP000681720">
    <property type="component" value="Unassembled WGS sequence"/>
</dbReference>
<comment type="caution">
    <text evidence="1">The sequence shown here is derived from an EMBL/GenBank/DDBJ whole genome shotgun (WGS) entry which is preliminary data.</text>
</comment>
<protein>
    <submittedName>
        <fullName evidence="1">Uncharacterized protein</fullName>
    </submittedName>
</protein>
<evidence type="ECO:0000313" key="1">
    <source>
        <dbReference type="EMBL" id="CAF4893334.1"/>
    </source>
</evidence>
<sequence length="31" mass="3340">MLSLAPRAPVQVCEGELINWQGKIVGMNGDL</sequence>
<dbReference type="AlphaFoldDB" id="A0A8S3CHP6"/>
<organism evidence="1 3">
    <name type="scientific">Rotaria magnacalcarata</name>
    <dbReference type="NCBI Taxonomy" id="392030"/>
    <lineage>
        <taxon>Eukaryota</taxon>
        <taxon>Metazoa</taxon>
        <taxon>Spiralia</taxon>
        <taxon>Gnathifera</taxon>
        <taxon>Rotifera</taxon>
        <taxon>Eurotatoria</taxon>
        <taxon>Bdelloidea</taxon>
        <taxon>Philodinida</taxon>
        <taxon>Philodinidae</taxon>
        <taxon>Rotaria</taxon>
    </lineage>
</organism>
<name>A0A8S3CHP6_9BILA</name>
<proteinExistence type="predicted"/>